<dbReference type="PROSITE" id="PS51677">
    <property type="entry name" value="NODB"/>
    <property type="match status" value="1"/>
</dbReference>
<organism evidence="2 3">
    <name type="scientific">Parapusillimonas granuli</name>
    <dbReference type="NCBI Taxonomy" id="380911"/>
    <lineage>
        <taxon>Bacteria</taxon>
        <taxon>Pseudomonadati</taxon>
        <taxon>Pseudomonadota</taxon>
        <taxon>Betaproteobacteria</taxon>
        <taxon>Burkholderiales</taxon>
        <taxon>Alcaligenaceae</taxon>
        <taxon>Parapusillimonas</taxon>
    </lineage>
</organism>
<dbReference type="RefSeq" id="WP_180154731.1">
    <property type="nucleotide sequence ID" value="NZ_JACCEM010000004.1"/>
</dbReference>
<dbReference type="AlphaFoldDB" id="A0A853FZB8"/>
<reference evidence="2 3" key="1">
    <citation type="submission" date="2020-07" db="EMBL/GenBank/DDBJ databases">
        <title>Taxonomic revisions and descriptions of new bacterial species based on genomic comparisons in the high-G+C-content subgroup of the family Alcaligenaceae.</title>
        <authorList>
            <person name="Szabo A."/>
            <person name="Felfoldi T."/>
        </authorList>
    </citation>
    <scope>NUCLEOTIDE SEQUENCE [LARGE SCALE GENOMIC DNA]</scope>
    <source>
        <strain evidence="2 3">LMG 24012</strain>
    </source>
</reference>
<dbReference type="Gene3D" id="3.20.20.370">
    <property type="entry name" value="Glycoside hydrolase/deacetylase"/>
    <property type="match status" value="1"/>
</dbReference>
<dbReference type="GO" id="GO:0016810">
    <property type="term" value="F:hydrolase activity, acting on carbon-nitrogen (but not peptide) bonds"/>
    <property type="evidence" value="ECO:0007669"/>
    <property type="project" value="InterPro"/>
</dbReference>
<protein>
    <submittedName>
        <fullName evidence="2">Polysaccharide deacetylase</fullName>
    </submittedName>
</protein>
<dbReference type="InterPro" id="IPR002509">
    <property type="entry name" value="NODB_dom"/>
</dbReference>
<evidence type="ECO:0000313" key="3">
    <source>
        <dbReference type="Proteomes" id="UP000559809"/>
    </source>
</evidence>
<dbReference type="PANTHER" id="PTHR47561:SF1">
    <property type="entry name" value="POLYSACCHARIDE DEACETYLASE FAMILY PROTEIN (AFU_ORTHOLOGUE AFUA_6G05030)"/>
    <property type="match status" value="1"/>
</dbReference>
<keyword evidence="3" id="KW-1185">Reference proteome</keyword>
<dbReference type="EMBL" id="JACCEM010000004">
    <property type="protein sequence ID" value="NYT49437.1"/>
    <property type="molecule type" value="Genomic_DNA"/>
</dbReference>
<dbReference type="Pfam" id="PF01522">
    <property type="entry name" value="Polysacc_deac_1"/>
    <property type="match status" value="1"/>
</dbReference>
<evidence type="ECO:0000259" key="1">
    <source>
        <dbReference type="PROSITE" id="PS51677"/>
    </source>
</evidence>
<gene>
    <name evidence="2" type="ORF">H0A72_08965</name>
</gene>
<dbReference type="PANTHER" id="PTHR47561">
    <property type="entry name" value="POLYSACCHARIDE DEACETYLASE FAMILY PROTEIN (AFU_ORTHOLOGUE AFUA_6G05030)"/>
    <property type="match status" value="1"/>
</dbReference>
<proteinExistence type="predicted"/>
<dbReference type="SUPFAM" id="SSF88713">
    <property type="entry name" value="Glycoside hydrolase/deacetylase"/>
    <property type="match status" value="1"/>
</dbReference>
<accession>A0A853FZB8</accession>
<comment type="caution">
    <text evidence="2">The sequence shown here is derived from an EMBL/GenBank/DDBJ whole genome shotgun (WGS) entry which is preliminary data.</text>
</comment>
<dbReference type="InterPro" id="IPR037950">
    <property type="entry name" value="PgdA-like"/>
</dbReference>
<evidence type="ECO:0000313" key="2">
    <source>
        <dbReference type="EMBL" id="NYT49437.1"/>
    </source>
</evidence>
<feature type="domain" description="NodB homology" evidence="1">
    <location>
        <begin position="4"/>
        <end position="262"/>
    </location>
</feature>
<dbReference type="CDD" id="cd10938">
    <property type="entry name" value="CE4_HpPgdA_like"/>
    <property type="match status" value="1"/>
</dbReference>
<dbReference type="InterPro" id="IPR011330">
    <property type="entry name" value="Glyco_hydro/deAcase_b/a-brl"/>
</dbReference>
<dbReference type="Proteomes" id="UP000559809">
    <property type="component" value="Unassembled WGS sequence"/>
</dbReference>
<sequence>MKSPIVCLTFDFDALSLWLARGLSTPTPLSRGEFCAVGAERVLQLLKERGVTSTWFIPGLTLETYPEICRRVMAAGHEIGHHGWTHVPPAQLSREEEETGLERANASIRRLTGKNAVGYRSPSWDLSEHTVELLLTHGFEYDSSLMGHDYMPYPVRQGDVVPFDEPATFGRETSLIELPVSWSLDDFPHFEYLRAGGSVIPGLQNVSNVLENWTEDFLYLKESLDWGIITFTFHPFVIGRGHRMRLLDRLIRRFQDEGAQFVSMRDAAAMYRSHRAAPSPHA</sequence>
<dbReference type="GO" id="GO:0005975">
    <property type="term" value="P:carbohydrate metabolic process"/>
    <property type="evidence" value="ECO:0007669"/>
    <property type="project" value="InterPro"/>
</dbReference>
<name>A0A853FZB8_9BURK</name>